<accession>A0A0W1JCT8</accession>
<dbReference type="AlphaFoldDB" id="A0A0W1JCT8"/>
<reference evidence="1 2" key="1">
    <citation type="submission" date="2015-12" db="EMBL/GenBank/DDBJ databases">
        <title>Draft Genome Sequence of Desulfitobacterium hafniense Strain DH, a Sulfate-reducing Bacterium Isolated from Paddy Soils.</title>
        <authorList>
            <person name="Bao P."/>
            <person name="Zhang X."/>
            <person name="Li G."/>
        </authorList>
    </citation>
    <scope>NUCLEOTIDE SEQUENCE [LARGE SCALE GENOMIC DNA]</scope>
    <source>
        <strain evidence="1 2">DH</strain>
    </source>
</reference>
<dbReference type="RefSeq" id="WP_005808452.1">
    <property type="nucleotide sequence ID" value="NZ_CABKQQ010000010.1"/>
</dbReference>
<organism evidence="1 2">
    <name type="scientific">Desulfitobacterium hafniense</name>
    <name type="common">Desulfitobacterium frappieri</name>
    <dbReference type="NCBI Taxonomy" id="49338"/>
    <lineage>
        <taxon>Bacteria</taxon>
        <taxon>Bacillati</taxon>
        <taxon>Bacillota</taxon>
        <taxon>Clostridia</taxon>
        <taxon>Eubacteriales</taxon>
        <taxon>Desulfitobacteriaceae</taxon>
        <taxon>Desulfitobacterium</taxon>
    </lineage>
</organism>
<evidence type="ECO:0000313" key="1">
    <source>
        <dbReference type="EMBL" id="KTE89202.1"/>
    </source>
</evidence>
<sequence>MDALSIVVLLAVVVEKIVDLFKTVVSTIPFLPDKIRPFTLELISLGIGILLAYETQIDALSLIGIQTKNGYVGVIITGLVVGKGANFAHDFFHLFNAKQRKVP</sequence>
<dbReference type="OMA" id="FQSSINA"/>
<name>A0A0W1JCT8_DESHA</name>
<gene>
    <name evidence="1" type="ORF">AT727_14360</name>
</gene>
<evidence type="ECO:0000313" key="2">
    <source>
        <dbReference type="Proteomes" id="UP000054623"/>
    </source>
</evidence>
<dbReference type="Proteomes" id="UP000054623">
    <property type="component" value="Unassembled WGS sequence"/>
</dbReference>
<protein>
    <submittedName>
        <fullName evidence="1">Uncharacterized protein</fullName>
    </submittedName>
</protein>
<dbReference type="EMBL" id="LOCK01000094">
    <property type="protein sequence ID" value="KTE89202.1"/>
    <property type="molecule type" value="Genomic_DNA"/>
</dbReference>
<proteinExistence type="predicted"/>
<dbReference type="OrthoDB" id="2085013at2"/>
<comment type="caution">
    <text evidence="1">The sequence shown here is derived from an EMBL/GenBank/DDBJ whole genome shotgun (WGS) entry which is preliminary data.</text>
</comment>